<organism evidence="2 3">
    <name type="scientific">Planoprotostelium fungivorum</name>
    <dbReference type="NCBI Taxonomy" id="1890364"/>
    <lineage>
        <taxon>Eukaryota</taxon>
        <taxon>Amoebozoa</taxon>
        <taxon>Evosea</taxon>
        <taxon>Variosea</taxon>
        <taxon>Cavosteliida</taxon>
        <taxon>Cavosteliaceae</taxon>
        <taxon>Planoprotostelium</taxon>
    </lineage>
</organism>
<feature type="region of interest" description="Disordered" evidence="1">
    <location>
        <begin position="1"/>
        <end position="28"/>
    </location>
</feature>
<feature type="compositionally biased region" description="Basic and acidic residues" evidence="1">
    <location>
        <begin position="14"/>
        <end position="24"/>
    </location>
</feature>
<evidence type="ECO:0000313" key="3">
    <source>
        <dbReference type="Proteomes" id="UP000241769"/>
    </source>
</evidence>
<dbReference type="EMBL" id="MDYQ01000396">
    <property type="protein sequence ID" value="PRP75296.1"/>
    <property type="molecule type" value="Genomic_DNA"/>
</dbReference>
<proteinExistence type="predicted"/>
<dbReference type="Proteomes" id="UP000241769">
    <property type="component" value="Unassembled WGS sequence"/>
</dbReference>
<feature type="compositionally biased region" description="Polar residues" evidence="1">
    <location>
        <begin position="1"/>
        <end position="13"/>
    </location>
</feature>
<reference evidence="2 3" key="1">
    <citation type="journal article" date="2018" name="Genome Biol. Evol.">
        <title>Multiple Roots of Fruiting Body Formation in Amoebozoa.</title>
        <authorList>
            <person name="Hillmann F."/>
            <person name="Forbes G."/>
            <person name="Novohradska S."/>
            <person name="Ferling I."/>
            <person name="Riege K."/>
            <person name="Groth M."/>
            <person name="Westermann M."/>
            <person name="Marz M."/>
            <person name="Spaller T."/>
            <person name="Winckler T."/>
            <person name="Schaap P."/>
            <person name="Glockner G."/>
        </authorList>
    </citation>
    <scope>NUCLEOTIDE SEQUENCE [LARGE SCALE GENOMIC DNA]</scope>
    <source>
        <strain evidence="2 3">Jena</strain>
    </source>
</reference>
<evidence type="ECO:0000256" key="1">
    <source>
        <dbReference type="SAM" id="MobiDB-lite"/>
    </source>
</evidence>
<accession>A0A2P6MUG6</accession>
<gene>
    <name evidence="2" type="ORF">PROFUN_15796</name>
</gene>
<sequence length="391" mass="44035">MAGSISESCGSETRSTEVGKRQEGEDINPQFIRQTMVLRPESCPYHPVATSNIRKMPYTATHPNRGLLNGLIQQHRTNGYNTTFRAKAAVRILNDATVDDAFIDVLYADAQAANTDADWEDLRDAILSPSAQTDPAGPLWGSTGLSGSSSHSGGLEGSFWLGVTDIRDIKRKLEEVDDHIALSRMSSDHISSILNTIDLDIRVREEDENQYDILPEFQATKQPQLVQLPIISVHNYSNLELGLETAKNIYYTHFRGCDAVIVPRLLSKVKIAKQLRVIIEYKMTSELDSSDPQCLDLSTRFDFWTPHSGGGYYEEWRCQRGDLAMQHIAIFMRDAHPEPDWKEPNMEVCGLSSMKIVKQATQSGIMEEELSILPDLPKEECLPYYIQMMYT</sequence>
<dbReference type="InParanoid" id="A0A2P6MUG6"/>
<dbReference type="AlphaFoldDB" id="A0A2P6MUG6"/>
<protein>
    <submittedName>
        <fullName evidence="2">Uncharacterized protein</fullName>
    </submittedName>
</protein>
<comment type="caution">
    <text evidence="2">The sequence shown here is derived from an EMBL/GenBank/DDBJ whole genome shotgun (WGS) entry which is preliminary data.</text>
</comment>
<name>A0A2P6MUG6_9EUKA</name>
<keyword evidence="3" id="KW-1185">Reference proteome</keyword>
<evidence type="ECO:0000313" key="2">
    <source>
        <dbReference type="EMBL" id="PRP75296.1"/>
    </source>
</evidence>